<evidence type="ECO:0000313" key="8">
    <source>
        <dbReference type="EMBL" id="MBY8883738.1"/>
    </source>
</evidence>
<dbReference type="Proteomes" id="UP001198565">
    <property type="component" value="Unassembled WGS sequence"/>
</dbReference>
<comment type="subcellular location">
    <subcellularLocation>
        <location evidence="1">Cell membrane</location>
        <topology evidence="1">Multi-pass membrane protein</topology>
    </subcellularLocation>
</comment>
<protein>
    <submittedName>
        <fullName evidence="8">MFS transporter</fullName>
    </submittedName>
</protein>
<dbReference type="InterPro" id="IPR036259">
    <property type="entry name" value="MFS_trans_sf"/>
</dbReference>
<name>A0ABS7QKM6_9ACTN</name>
<dbReference type="Pfam" id="PF07690">
    <property type="entry name" value="MFS_1"/>
    <property type="match status" value="1"/>
</dbReference>
<keyword evidence="3" id="KW-1003">Cell membrane</keyword>
<evidence type="ECO:0000313" key="9">
    <source>
        <dbReference type="Proteomes" id="UP001198565"/>
    </source>
</evidence>
<gene>
    <name evidence="8" type="ORF">K7472_02625</name>
</gene>
<feature type="transmembrane region" description="Helical" evidence="7">
    <location>
        <begin position="241"/>
        <end position="260"/>
    </location>
</feature>
<evidence type="ECO:0000256" key="4">
    <source>
        <dbReference type="ARBA" id="ARBA00022692"/>
    </source>
</evidence>
<keyword evidence="6 7" id="KW-0472">Membrane</keyword>
<feature type="transmembrane region" description="Helical" evidence="7">
    <location>
        <begin position="372"/>
        <end position="393"/>
    </location>
</feature>
<feature type="transmembrane region" description="Helical" evidence="7">
    <location>
        <begin position="89"/>
        <end position="113"/>
    </location>
</feature>
<evidence type="ECO:0000256" key="6">
    <source>
        <dbReference type="ARBA" id="ARBA00023136"/>
    </source>
</evidence>
<proteinExistence type="predicted"/>
<keyword evidence="9" id="KW-1185">Reference proteome</keyword>
<dbReference type="PANTHER" id="PTHR23517:SF2">
    <property type="entry name" value="MULTIDRUG RESISTANCE PROTEIN MDTH"/>
    <property type="match status" value="1"/>
</dbReference>
<keyword evidence="4 7" id="KW-0812">Transmembrane</keyword>
<organism evidence="8 9">
    <name type="scientific">Streptantibioticus parmotrematis</name>
    <dbReference type="NCBI Taxonomy" id="2873249"/>
    <lineage>
        <taxon>Bacteria</taxon>
        <taxon>Bacillati</taxon>
        <taxon>Actinomycetota</taxon>
        <taxon>Actinomycetes</taxon>
        <taxon>Kitasatosporales</taxon>
        <taxon>Streptomycetaceae</taxon>
        <taxon>Streptantibioticus</taxon>
    </lineage>
</organism>
<dbReference type="PANTHER" id="PTHR23517">
    <property type="entry name" value="RESISTANCE PROTEIN MDTM, PUTATIVE-RELATED-RELATED"/>
    <property type="match status" value="1"/>
</dbReference>
<feature type="transmembrane region" description="Helical" evidence="7">
    <location>
        <begin position="281"/>
        <end position="298"/>
    </location>
</feature>
<evidence type="ECO:0000256" key="2">
    <source>
        <dbReference type="ARBA" id="ARBA00022448"/>
    </source>
</evidence>
<evidence type="ECO:0000256" key="5">
    <source>
        <dbReference type="ARBA" id="ARBA00022989"/>
    </source>
</evidence>
<dbReference type="InterPro" id="IPR011701">
    <property type="entry name" value="MFS"/>
</dbReference>
<evidence type="ECO:0000256" key="1">
    <source>
        <dbReference type="ARBA" id="ARBA00004651"/>
    </source>
</evidence>
<reference evidence="8 9" key="1">
    <citation type="submission" date="2021-08" db="EMBL/GenBank/DDBJ databases">
        <title>Streptomyces sp. PTM05 isolated from lichen.</title>
        <authorList>
            <person name="Somphong A."/>
            <person name="Phongsopitanun W."/>
            <person name="Tanasupawat S."/>
        </authorList>
    </citation>
    <scope>NUCLEOTIDE SEQUENCE [LARGE SCALE GENOMIC DNA]</scope>
    <source>
        <strain evidence="8 9">Ptm05</strain>
    </source>
</reference>
<dbReference type="SUPFAM" id="SSF103473">
    <property type="entry name" value="MFS general substrate transporter"/>
    <property type="match status" value="1"/>
</dbReference>
<accession>A0ABS7QKM6</accession>
<comment type="caution">
    <text evidence="8">The sequence shown here is derived from an EMBL/GenBank/DDBJ whole genome shotgun (WGS) entry which is preliminary data.</text>
</comment>
<feature type="transmembrane region" description="Helical" evidence="7">
    <location>
        <begin position="48"/>
        <end position="69"/>
    </location>
</feature>
<evidence type="ECO:0000256" key="7">
    <source>
        <dbReference type="SAM" id="Phobius"/>
    </source>
</evidence>
<feature type="transmembrane region" description="Helical" evidence="7">
    <location>
        <begin position="142"/>
        <end position="161"/>
    </location>
</feature>
<keyword evidence="2" id="KW-0813">Transport</keyword>
<dbReference type="EMBL" id="JAINVZ010000001">
    <property type="protein sequence ID" value="MBY8883738.1"/>
    <property type="molecule type" value="Genomic_DNA"/>
</dbReference>
<sequence>MLSRFLPAPGPSRTITGITLVHTMGQGLWMAISAIYATRVIGLSPTGFGLGVAAAAAVSLAMSTPTGHLADRVGPRSVQVWSFVALGPLTAALLLVHGFTGYVVVMAVQAVAYSASRSARMAMIAGVVPPAERVRTRAYLRATTNVSVALGAAVAGGLLVVGTDYAYRWAVAFNAATYTTAGLLTVMLPTVPPQAARPGARLEVLRDRPFLSLVVVDGVLSMHNQLLDVVLPLWVIDRTSAPRWMAAVVLLLNTVAVVLLQVRISRGTDEPRSAARAVRHGGLFLALACVIFGFSRGVPALEASVLLALGAVAHVMGEIRQAAGSWGVSFGLAPDHAQGQYQGTYQMGADLGKLVAPAVLTWLAIEHGRPGWWVMAIVFAASGAAFPPLVAWARRRGPALPDPVEPAAEAVR</sequence>
<feature type="transmembrane region" description="Helical" evidence="7">
    <location>
        <begin position="15"/>
        <end position="36"/>
    </location>
</feature>
<evidence type="ECO:0000256" key="3">
    <source>
        <dbReference type="ARBA" id="ARBA00022475"/>
    </source>
</evidence>
<dbReference type="InterPro" id="IPR050171">
    <property type="entry name" value="MFS_Transporters"/>
</dbReference>
<keyword evidence="5 7" id="KW-1133">Transmembrane helix</keyword>
<dbReference type="Gene3D" id="1.20.1250.20">
    <property type="entry name" value="MFS general substrate transporter like domains"/>
    <property type="match status" value="1"/>
</dbReference>